<evidence type="ECO:0008006" key="2">
    <source>
        <dbReference type="Google" id="ProtNLM"/>
    </source>
</evidence>
<dbReference type="SUPFAM" id="SSF56935">
    <property type="entry name" value="Porins"/>
    <property type="match status" value="1"/>
</dbReference>
<dbReference type="SUPFAM" id="SSF49464">
    <property type="entry name" value="Carboxypeptidase regulatory domain-like"/>
    <property type="match status" value="1"/>
</dbReference>
<evidence type="ECO:0000313" key="1">
    <source>
        <dbReference type="EMBL" id="OIQ74629.1"/>
    </source>
</evidence>
<dbReference type="EMBL" id="MLJW01002440">
    <property type="protein sequence ID" value="OIQ74629.1"/>
    <property type="molecule type" value="Genomic_DNA"/>
</dbReference>
<reference evidence="1" key="1">
    <citation type="submission" date="2016-10" db="EMBL/GenBank/DDBJ databases">
        <title>Sequence of Gallionella enrichment culture.</title>
        <authorList>
            <person name="Poehlein A."/>
            <person name="Muehling M."/>
            <person name="Daniel R."/>
        </authorList>
    </citation>
    <scope>NUCLEOTIDE SEQUENCE</scope>
</reference>
<protein>
    <recommendedName>
        <fullName evidence="2">TonB-dependent receptor plug domain-containing protein</fullName>
    </recommendedName>
</protein>
<name>A0A1J5QF68_9ZZZZ</name>
<dbReference type="InterPro" id="IPR037066">
    <property type="entry name" value="Plug_dom_sf"/>
</dbReference>
<proteinExistence type="predicted"/>
<accession>A0A1J5QF68</accession>
<comment type="caution">
    <text evidence="1">The sequence shown here is derived from an EMBL/GenBank/DDBJ whole genome shotgun (WGS) entry which is preliminary data.</text>
</comment>
<dbReference type="InterPro" id="IPR008969">
    <property type="entry name" value="CarboxyPept-like_regulatory"/>
</dbReference>
<sequence>MVSRQILHLTSGAAWGDVVLTGAIKQGDYRLRAYTNWMRNAGPEYFFMKKIHIGGYDTQPPVKPTVQANPDVQFFPEGGDLVNGLRCKVAVKSIAPNGLGQDINGTIVDNEGNVIVDFATQHLGMGAFAFTPQSGKTYKARIKTGMGETAFEVELPKAKEAGFTLGINNSRPDSIFLKVAANEALFQQKQHSAFYVIAQSGGKVYYTAKSTLEDQVFTAAMDKKRFPTGIVQFTLFSGNGEPLNERSAFIENDDTLKLKLNNPVKTYAPGQKVTFNLDVKKPSGLPVMGAFSAAVTNESMLLGDEASDVNIFSSLLLTSDLKGYVEKPGYYFTNTNDQTRADLDVLLLTQGYQRFEWKPILNNTQPQAVYQPETSHDLAGNIKTYSGKPVPNAKISLIAAKNDFITDTVTDVNGNFIFKDLDLPDSARVLLSAKKINKSNNVNISINKPAYPPVVKDKHTVDVNTITAEIPATAKPDSVQKRLQQIMDLRNRRMLKEITIKAHKEYKRAEPDLTYSTNLNGPGHADQIIMSDELNGCVTLSECLTFTLRGGISIRNGKAINPQVHGMHQSHIMAVSIDGAISNNINLDDIDPNIVHSVEVLSTVANYSVYGYDIGGGVLVITTKHGGKDYATLEQAQGTITYLYHGFYKAHEFYLPKYDNPQSTALASDLRGTIFWNPNIITDKDGKTTLNYYNAGTKGTYRVVIEGINDDGNLGRLVYRYKVE</sequence>
<gene>
    <name evidence="1" type="ORF">GALL_437150</name>
</gene>
<dbReference type="AlphaFoldDB" id="A0A1J5QF68"/>
<dbReference type="Gene3D" id="2.170.130.10">
    <property type="entry name" value="TonB-dependent receptor, plug domain"/>
    <property type="match status" value="1"/>
</dbReference>
<organism evidence="1">
    <name type="scientific">mine drainage metagenome</name>
    <dbReference type="NCBI Taxonomy" id="410659"/>
    <lineage>
        <taxon>unclassified sequences</taxon>
        <taxon>metagenomes</taxon>
        <taxon>ecological metagenomes</taxon>
    </lineage>
</organism>